<sequence>MDQTDTFDPELCAKLHNEILEIGWEAAYHELGFEQAAPSTWWDRHGEECETSGVAARLTPQVIQFLKLAREIEPQLCNFETGYANFFYYISGLAPPSELLVDEAMFGSGIIRLYYVTGLESHPFGVILNQNTFRVQAVYSLTMHDEQTPWISLQSLLGGYLDMIRLGKITAGEEESDSDEKPQRPWVLHSHSEQVLDRTVEAFASLLKAIQDRMPSVESISDDIPAKAQAIDQAISLLFPTTRATFVFKLLRKIRDLVASASPHLRFIAPGIRILNSDDLMKQPYQKIDFHKSIYNNPILILPAEESDGTKAVTPRFDHYRNPFPRPYSNARSLYDCGLWISESRFDSAEFDDQCRLVLPQSATGSLDTDAVHYARSTDGVLLDSRDGPGFNTGLYQTKVNPFISRNHDVELFRVLENWVELVESGVWQVDENGVAGGIEKWREADRDEEKSLKYRIPLTW</sequence>
<organism evidence="1 2">
    <name type="scientific">Pestalotiopsis fici (strain W106-1 / CGMCC3.15140)</name>
    <dbReference type="NCBI Taxonomy" id="1229662"/>
    <lineage>
        <taxon>Eukaryota</taxon>
        <taxon>Fungi</taxon>
        <taxon>Dikarya</taxon>
        <taxon>Ascomycota</taxon>
        <taxon>Pezizomycotina</taxon>
        <taxon>Sordariomycetes</taxon>
        <taxon>Xylariomycetidae</taxon>
        <taxon>Amphisphaeriales</taxon>
        <taxon>Sporocadaceae</taxon>
        <taxon>Pestalotiopsis</taxon>
    </lineage>
</organism>
<dbReference type="OMA" id="TNWFEVW"/>
<name>W3WY46_PESFW</name>
<dbReference type="GeneID" id="19273649"/>
<dbReference type="RefSeq" id="XP_007835408.1">
    <property type="nucleotide sequence ID" value="XM_007837217.1"/>
</dbReference>
<gene>
    <name evidence="1" type="ORF">PFICI_08636</name>
</gene>
<evidence type="ECO:0000313" key="2">
    <source>
        <dbReference type="Proteomes" id="UP000030651"/>
    </source>
</evidence>
<dbReference type="eggNOG" id="ENOG502SJ9Q">
    <property type="taxonomic scope" value="Eukaryota"/>
</dbReference>
<dbReference type="OrthoDB" id="3029470at2759"/>
<dbReference type="EMBL" id="KI912114">
    <property type="protein sequence ID" value="ETS78783.1"/>
    <property type="molecule type" value="Genomic_DNA"/>
</dbReference>
<dbReference type="KEGG" id="pfy:PFICI_08636"/>
<protein>
    <submittedName>
        <fullName evidence="1">Uncharacterized protein</fullName>
    </submittedName>
</protein>
<dbReference type="HOGENOM" id="CLU_024460_0_0_1"/>
<proteinExistence type="predicted"/>
<reference evidence="2" key="1">
    <citation type="journal article" date="2015" name="BMC Genomics">
        <title>Genomic and transcriptomic analysis of the endophytic fungus Pestalotiopsis fici reveals its lifestyle and high potential for synthesis of natural products.</title>
        <authorList>
            <person name="Wang X."/>
            <person name="Zhang X."/>
            <person name="Liu L."/>
            <person name="Xiang M."/>
            <person name="Wang W."/>
            <person name="Sun X."/>
            <person name="Che Y."/>
            <person name="Guo L."/>
            <person name="Liu G."/>
            <person name="Guo L."/>
            <person name="Wang C."/>
            <person name="Yin W.B."/>
            <person name="Stadler M."/>
            <person name="Zhang X."/>
            <person name="Liu X."/>
        </authorList>
    </citation>
    <scope>NUCLEOTIDE SEQUENCE [LARGE SCALE GENOMIC DNA]</scope>
    <source>
        <strain evidence="2">W106-1 / CGMCC3.15140</strain>
    </source>
</reference>
<evidence type="ECO:0000313" key="1">
    <source>
        <dbReference type="EMBL" id="ETS78783.1"/>
    </source>
</evidence>
<accession>W3WY46</accession>
<keyword evidence="2" id="KW-1185">Reference proteome</keyword>
<dbReference type="AlphaFoldDB" id="W3WY46"/>
<dbReference type="Proteomes" id="UP000030651">
    <property type="component" value="Unassembled WGS sequence"/>
</dbReference>
<dbReference type="InParanoid" id="W3WY46"/>